<sequence length="83" mass="9120">MINVSIMNEGVEVELPSGAKMFIPYSAINAVVLSQDKNQVSINDQKGTLVWLNQNKSTLFLDGEPASPEVIFEAIVEQINNVE</sequence>
<proteinExistence type="predicted"/>
<accession>A0A497JJ14</accession>
<comment type="caution">
    <text evidence="1">The sequence shown here is derived from an EMBL/GenBank/DDBJ whole genome shotgun (WGS) entry which is preliminary data.</text>
</comment>
<dbReference type="AlphaFoldDB" id="A0A497JJ14"/>
<evidence type="ECO:0000313" key="1">
    <source>
        <dbReference type="EMBL" id="RLG71290.1"/>
    </source>
</evidence>
<dbReference type="EMBL" id="QMWP01000001">
    <property type="protein sequence ID" value="RLG71290.1"/>
    <property type="molecule type" value="Genomic_DNA"/>
</dbReference>
<evidence type="ECO:0000313" key="2">
    <source>
        <dbReference type="Proteomes" id="UP000278031"/>
    </source>
</evidence>
<protein>
    <submittedName>
        <fullName evidence="1">Uncharacterized protein</fullName>
    </submittedName>
</protein>
<gene>
    <name evidence="1" type="ORF">DRO04_00070</name>
</gene>
<name>A0A497JJ14_9ARCH</name>
<organism evidence="1 2">
    <name type="scientific">Candidatus Iainarchaeum sp</name>
    <dbReference type="NCBI Taxonomy" id="3101447"/>
    <lineage>
        <taxon>Archaea</taxon>
        <taxon>Candidatus Iainarchaeota</taxon>
        <taxon>Candidatus Iainarchaeia</taxon>
        <taxon>Candidatus Iainarchaeales</taxon>
        <taxon>Candidatus Iainarchaeaceae</taxon>
        <taxon>Candidatus Iainarchaeum</taxon>
    </lineage>
</organism>
<dbReference type="Proteomes" id="UP000278031">
    <property type="component" value="Unassembled WGS sequence"/>
</dbReference>
<reference evidence="1 2" key="1">
    <citation type="submission" date="2018-06" db="EMBL/GenBank/DDBJ databases">
        <title>Extensive metabolic versatility and redundancy in microbially diverse, dynamic hydrothermal sediments.</title>
        <authorList>
            <person name="Dombrowski N."/>
            <person name="Teske A."/>
            <person name="Baker B.J."/>
        </authorList>
    </citation>
    <scope>NUCLEOTIDE SEQUENCE [LARGE SCALE GENOMIC DNA]</scope>
    <source>
        <strain evidence="1">B51_G17</strain>
    </source>
</reference>